<evidence type="ECO:0000313" key="9">
    <source>
        <dbReference type="EMBL" id="BCS82175.1"/>
    </source>
</evidence>
<dbReference type="CDD" id="cd08996">
    <property type="entry name" value="GH32_FFase"/>
    <property type="match status" value="1"/>
</dbReference>
<dbReference type="InterPro" id="IPR023296">
    <property type="entry name" value="Glyco_hydro_beta-prop_sf"/>
</dbReference>
<sequence>MSLISYWSFDETKGYVVKNEVTGKENYINYVFNNAKFKRPSCPERRPGIKGNSLLFDGFSTWIEDDEGIMKRKIEEITIEAWIMSRCYEYSEDNEITAIINQHNNEKIQGFIFGLKKFNELAFKVAINKEWYEVSSYEKTIPLHIWTYVAAVFNGKKGYMELYINGERVAYREVPKISQITPTDESLVIGKTNNSKKLDECEISCFCGLIDELKVYNEALNENQIKGIYNQYILELNGKLPNTYIEIDRKIYNGDKHRPVYHLIAPGCWMNEPHAPLYFKGKYHIFFQHNPHGPIWRQIHWGHLISDDMIHWKDLPWALIPEKGKIDENGCWSGSAIVDNEKPIIVYTAIDPNTKAQCITLAMSTYSDDEDIELKKWVKLGKPIIKQDMTIETEKGKMHFNHFRDPFIWKEDGIYYALVGTGFQKDGESTGGAALLYISTDLYHWEYKKPFYVGNYNKYPKTGEIWELPVFLPIGKDKEGNTKYIFLVNPYFLDSNNIYSNRYVWYWIGTWDKNTLSFVPDSEKPDLFDLGEHFTGPSGFVDPKGRTIIFSITQGRRPRKDEYLSGWAHNAGLPIHIYLREDGKLGLDVISEIKSLRKKEYINIRDVPLKQANKMIEFIKDDCIEIELEIEKGEANEVGINVRRSPDGLEETCICYKSSTKEIFIDRTKSTLNKEYETGIQGGFIDINEDTLKLHIFLDKSMIEVFINNLKVLTSRIYPVRNDSLGLLLRANDKVDTVKIKKLIIWQMKAIFE</sequence>
<dbReference type="Proteomes" id="UP000663623">
    <property type="component" value="Chromosome"/>
</dbReference>
<dbReference type="InterPro" id="IPR013148">
    <property type="entry name" value="Glyco_hydro_32_N"/>
</dbReference>
<feature type="domain" description="LamG-like jellyroll fold" evidence="8">
    <location>
        <begin position="75"/>
        <end position="223"/>
    </location>
</feature>
<organism evidence="9 10">
    <name type="scientific">Caldicellulosiruptor diazotrophicus</name>
    <dbReference type="NCBI Taxonomy" id="2806205"/>
    <lineage>
        <taxon>Bacteria</taxon>
        <taxon>Bacillati</taxon>
        <taxon>Bacillota</taxon>
        <taxon>Bacillota incertae sedis</taxon>
        <taxon>Caldicellulosiruptorales</taxon>
        <taxon>Caldicellulosiruptoraceae</taxon>
        <taxon>Caldicellulosiruptor</taxon>
    </lineage>
</organism>
<keyword evidence="4 7" id="KW-0378">Hydrolase</keyword>
<dbReference type="InterPro" id="IPR013320">
    <property type="entry name" value="ConA-like_dom_sf"/>
</dbReference>
<evidence type="ECO:0000256" key="6">
    <source>
        <dbReference type="ARBA" id="ARBA00023295"/>
    </source>
</evidence>
<evidence type="ECO:0000313" key="10">
    <source>
        <dbReference type="Proteomes" id="UP000663623"/>
    </source>
</evidence>
<dbReference type="SUPFAM" id="SSF49899">
    <property type="entry name" value="Concanavalin A-like lectins/glucanases"/>
    <property type="match status" value="2"/>
</dbReference>
<dbReference type="Pfam" id="PF13385">
    <property type="entry name" value="Laminin_G_3"/>
    <property type="match status" value="1"/>
</dbReference>
<dbReference type="InterPro" id="IPR006558">
    <property type="entry name" value="LamG-like"/>
</dbReference>
<dbReference type="Gene3D" id="2.60.120.200">
    <property type="match status" value="1"/>
</dbReference>
<evidence type="ECO:0000256" key="1">
    <source>
        <dbReference type="ARBA" id="ARBA00009902"/>
    </source>
</evidence>
<accession>A0ABM7NPU6</accession>
<dbReference type="Pfam" id="PF00251">
    <property type="entry name" value="Glyco_hydro_32N"/>
    <property type="match status" value="1"/>
</dbReference>
<keyword evidence="10" id="KW-1185">Reference proteome</keyword>
<evidence type="ECO:0000256" key="2">
    <source>
        <dbReference type="ARBA" id="ARBA00012758"/>
    </source>
</evidence>
<gene>
    <name evidence="9" type="ORF">CaldiYA01_21350</name>
</gene>
<dbReference type="SUPFAM" id="SSF75005">
    <property type="entry name" value="Arabinanase/levansucrase/invertase"/>
    <property type="match status" value="1"/>
</dbReference>
<evidence type="ECO:0000256" key="5">
    <source>
        <dbReference type="ARBA" id="ARBA00023157"/>
    </source>
</evidence>
<dbReference type="Gene3D" id="2.115.10.20">
    <property type="entry name" value="Glycosyl hydrolase domain, family 43"/>
    <property type="match status" value="1"/>
</dbReference>
<keyword evidence="5" id="KW-1015">Disulfide bond</keyword>
<dbReference type="PANTHER" id="PTHR43101:SF1">
    <property type="entry name" value="BETA-FRUCTOSIDASE"/>
    <property type="match status" value="1"/>
</dbReference>
<reference evidence="9 10" key="1">
    <citation type="submission" date="2021-02" db="EMBL/GenBank/DDBJ databases">
        <title>Nitrogen-fixing ability and nitrogen fixation related genes of thermophilic fermentative bacteria in the genus Caldicellulosiruptor.</title>
        <authorList>
            <person name="Chen Y."/>
            <person name="Nishihara A."/>
            <person name="Haruta S."/>
        </authorList>
    </citation>
    <scope>NUCLEOTIDE SEQUENCE [LARGE SCALE GENOMIC DNA]</scope>
    <source>
        <strain evidence="9 10">YA01</strain>
    </source>
</reference>
<evidence type="ECO:0000256" key="3">
    <source>
        <dbReference type="ARBA" id="ARBA00022729"/>
    </source>
</evidence>
<dbReference type="InterPro" id="IPR013189">
    <property type="entry name" value="Glyco_hydro_32_C"/>
</dbReference>
<protein>
    <recommendedName>
        <fullName evidence="2">beta-fructofuranosidase</fullName>
        <ecNumber evidence="2">3.2.1.26</ecNumber>
    </recommendedName>
</protein>
<evidence type="ECO:0000256" key="4">
    <source>
        <dbReference type="ARBA" id="ARBA00022801"/>
    </source>
</evidence>
<dbReference type="InterPro" id="IPR051214">
    <property type="entry name" value="GH32_Enzymes"/>
</dbReference>
<proteinExistence type="inferred from homology"/>
<keyword evidence="3" id="KW-0732">Signal</keyword>
<keyword evidence="6 7" id="KW-0326">Glycosidase</keyword>
<dbReference type="EC" id="3.2.1.26" evidence="2"/>
<dbReference type="RefSeq" id="WP_207179560.1">
    <property type="nucleotide sequence ID" value="NZ_AP024480.1"/>
</dbReference>
<evidence type="ECO:0000259" key="8">
    <source>
        <dbReference type="SMART" id="SM00560"/>
    </source>
</evidence>
<dbReference type="InterPro" id="IPR001362">
    <property type="entry name" value="Glyco_hydro_32"/>
</dbReference>
<dbReference type="Pfam" id="PF08244">
    <property type="entry name" value="Glyco_hydro_32C"/>
    <property type="match status" value="1"/>
</dbReference>
<dbReference type="SMART" id="SM00640">
    <property type="entry name" value="Glyco_32"/>
    <property type="match status" value="1"/>
</dbReference>
<dbReference type="EMBL" id="AP024480">
    <property type="protein sequence ID" value="BCS82175.1"/>
    <property type="molecule type" value="Genomic_DNA"/>
</dbReference>
<name>A0ABM7NPU6_9FIRM</name>
<comment type="similarity">
    <text evidence="1 7">Belongs to the glycosyl hydrolase 32 family.</text>
</comment>
<dbReference type="PANTHER" id="PTHR43101">
    <property type="entry name" value="BETA-FRUCTOSIDASE"/>
    <property type="match status" value="1"/>
</dbReference>
<dbReference type="SMART" id="SM00560">
    <property type="entry name" value="LamGL"/>
    <property type="match status" value="1"/>
</dbReference>
<evidence type="ECO:0000256" key="7">
    <source>
        <dbReference type="RuleBase" id="RU362110"/>
    </source>
</evidence>
<dbReference type="Gene3D" id="2.60.120.560">
    <property type="entry name" value="Exo-inulinase, domain 1"/>
    <property type="match status" value="1"/>
</dbReference>